<dbReference type="PANTHER" id="PTHR34796:SF1">
    <property type="entry name" value="EXPRESSED PROTEIN"/>
    <property type="match status" value="1"/>
</dbReference>
<sequence length="181" mass="21796">MQQVRVDYPQAYVNYLIEFHATRDFFECHEILEEYWIENNREKTWLLLIQLAVALYHQRRGNIRGSLKLFDKVFRLLDRGDHRLYEVGIYTDQLRESLNQRYEEVYQGWPYRPFSIPLTDEVERICRQRTSALGLEWNLDDRSIDPSVLHRHLVRDRTEVETARAEAIELRKHASDSRSGN</sequence>
<proteinExistence type="predicted"/>
<protein>
    <submittedName>
        <fullName evidence="1">DUF309 domain-containing protein</fullName>
    </submittedName>
</protein>
<evidence type="ECO:0000313" key="1">
    <source>
        <dbReference type="EMBL" id="NJP38139.1"/>
    </source>
</evidence>
<reference evidence="1 2" key="1">
    <citation type="submission" date="2020-03" db="EMBL/GenBank/DDBJ databases">
        <title>Assessment of the enzymatic potential of alkaline-tolerant lipase obtained from Bacillus luteus H11 (technogenic soil) for the bioremediation of saline soils contaminated with petroleum substances.</title>
        <authorList>
            <person name="Kalwasinska A."/>
        </authorList>
    </citation>
    <scope>NUCLEOTIDE SEQUENCE [LARGE SCALE GENOMIC DNA]</scope>
    <source>
        <strain evidence="1 2">H11</strain>
    </source>
</reference>
<dbReference type="Gene3D" id="1.10.3450.10">
    <property type="entry name" value="TTHA0068-like"/>
    <property type="match status" value="1"/>
</dbReference>
<organism evidence="1 2">
    <name type="scientific">Alkalicoccus luteus</name>
    <dbReference type="NCBI Taxonomy" id="1237094"/>
    <lineage>
        <taxon>Bacteria</taxon>
        <taxon>Bacillati</taxon>
        <taxon>Bacillota</taxon>
        <taxon>Bacilli</taxon>
        <taxon>Bacillales</taxon>
        <taxon>Bacillaceae</taxon>
        <taxon>Alkalicoccus</taxon>
    </lineage>
</organism>
<dbReference type="Pfam" id="PF03745">
    <property type="entry name" value="DUF309"/>
    <property type="match status" value="1"/>
</dbReference>
<dbReference type="InterPro" id="IPR005500">
    <property type="entry name" value="DUF309"/>
</dbReference>
<name>A0A969TXD2_9BACI</name>
<dbReference type="EMBL" id="JAATHJ010000017">
    <property type="protein sequence ID" value="NJP38139.1"/>
    <property type="molecule type" value="Genomic_DNA"/>
</dbReference>
<dbReference type="PANTHER" id="PTHR34796">
    <property type="entry name" value="EXPRESSED PROTEIN"/>
    <property type="match status" value="1"/>
</dbReference>
<dbReference type="AlphaFoldDB" id="A0A969TXD2"/>
<comment type="caution">
    <text evidence="1">The sequence shown here is derived from an EMBL/GenBank/DDBJ whole genome shotgun (WGS) entry which is preliminary data.</text>
</comment>
<dbReference type="RefSeq" id="WP_168007343.1">
    <property type="nucleotide sequence ID" value="NZ_JAATHJ010000017.1"/>
</dbReference>
<evidence type="ECO:0000313" key="2">
    <source>
        <dbReference type="Proteomes" id="UP000752012"/>
    </source>
</evidence>
<dbReference type="Proteomes" id="UP000752012">
    <property type="component" value="Unassembled WGS sequence"/>
</dbReference>
<keyword evidence="2" id="KW-1185">Reference proteome</keyword>
<accession>A0A969TXD2</accession>
<gene>
    <name evidence="1" type="ORF">HCN83_11150</name>
</gene>
<dbReference type="InterPro" id="IPR023203">
    <property type="entry name" value="TTHA0068_sf"/>
</dbReference>
<dbReference type="SUPFAM" id="SSF140663">
    <property type="entry name" value="TTHA0068-like"/>
    <property type="match status" value="1"/>
</dbReference>